<reference evidence="2 4" key="1">
    <citation type="submission" date="2024-07" db="EMBL/GenBank/DDBJ databases">
        <authorList>
            <person name="Akdeniz Z."/>
        </authorList>
    </citation>
    <scope>NUCLEOTIDE SEQUENCE [LARGE SCALE GENOMIC DNA]</scope>
</reference>
<dbReference type="EMBL" id="CAXDID020000103">
    <property type="protein sequence ID" value="CAL6027093.1"/>
    <property type="molecule type" value="Genomic_DNA"/>
</dbReference>
<organism evidence="2 4">
    <name type="scientific">Hexamita inflata</name>
    <dbReference type="NCBI Taxonomy" id="28002"/>
    <lineage>
        <taxon>Eukaryota</taxon>
        <taxon>Metamonada</taxon>
        <taxon>Diplomonadida</taxon>
        <taxon>Hexamitidae</taxon>
        <taxon>Hexamitinae</taxon>
        <taxon>Hexamita</taxon>
    </lineage>
</organism>
<evidence type="ECO:0000313" key="1">
    <source>
        <dbReference type="EMBL" id="CAL6027091.1"/>
    </source>
</evidence>
<protein>
    <submittedName>
        <fullName evidence="2">Hypothetical_protein</fullName>
    </submittedName>
</protein>
<dbReference type="Proteomes" id="UP001642409">
    <property type="component" value="Unassembled WGS sequence"/>
</dbReference>
<accession>A0ABP1IZ97</accession>
<name>A0ABP1IZ97_9EUKA</name>
<evidence type="ECO:0000313" key="3">
    <source>
        <dbReference type="EMBL" id="CAL6027095.1"/>
    </source>
</evidence>
<evidence type="ECO:0000313" key="2">
    <source>
        <dbReference type="EMBL" id="CAL6027093.1"/>
    </source>
</evidence>
<dbReference type="EMBL" id="CAXDID020000103">
    <property type="protein sequence ID" value="CAL6027095.1"/>
    <property type="molecule type" value="Genomic_DNA"/>
</dbReference>
<dbReference type="EMBL" id="CAXDID020000103">
    <property type="protein sequence ID" value="CAL6027091.1"/>
    <property type="molecule type" value="Genomic_DNA"/>
</dbReference>
<gene>
    <name evidence="1" type="ORF">HINF_LOCUS31161</name>
    <name evidence="2" type="ORF">HINF_LOCUS31162</name>
    <name evidence="3" type="ORF">HINF_LOCUS31163</name>
</gene>
<keyword evidence="4" id="KW-1185">Reference proteome</keyword>
<sequence length="125" mass="14402">MRQFGTCTNISGPERCPCNCPGTRVSAETSNSSKFRVETGKQLGDLFIPLQVYLFLKTIDCINILTVYKLYLRERYNDTICTRNFKVYQITSKHQFSAKLNEISLITFVRDYTQSLNVRIVSVNN</sequence>
<evidence type="ECO:0000313" key="4">
    <source>
        <dbReference type="Proteomes" id="UP001642409"/>
    </source>
</evidence>
<comment type="caution">
    <text evidence="2">The sequence shown here is derived from an EMBL/GenBank/DDBJ whole genome shotgun (WGS) entry which is preliminary data.</text>
</comment>
<proteinExistence type="predicted"/>